<protein>
    <submittedName>
        <fullName evidence="1">Uncharacterized protein</fullName>
    </submittedName>
</protein>
<organism evidence="1">
    <name type="scientific">marine sediment metagenome</name>
    <dbReference type="NCBI Taxonomy" id="412755"/>
    <lineage>
        <taxon>unclassified sequences</taxon>
        <taxon>metagenomes</taxon>
        <taxon>ecological metagenomes</taxon>
    </lineage>
</organism>
<accession>A0A0F8ZJA0</accession>
<name>A0A0F8ZJA0_9ZZZZ</name>
<dbReference type="AlphaFoldDB" id="A0A0F8ZJA0"/>
<reference evidence="1" key="1">
    <citation type="journal article" date="2015" name="Nature">
        <title>Complex archaea that bridge the gap between prokaryotes and eukaryotes.</title>
        <authorList>
            <person name="Spang A."/>
            <person name="Saw J.H."/>
            <person name="Jorgensen S.L."/>
            <person name="Zaremba-Niedzwiedzka K."/>
            <person name="Martijn J."/>
            <person name="Lind A.E."/>
            <person name="van Eijk R."/>
            <person name="Schleper C."/>
            <person name="Guy L."/>
            <person name="Ettema T.J."/>
        </authorList>
    </citation>
    <scope>NUCLEOTIDE SEQUENCE</scope>
</reference>
<dbReference type="EMBL" id="LAZR01050993">
    <property type="protein sequence ID" value="KKK86125.1"/>
    <property type="molecule type" value="Genomic_DNA"/>
</dbReference>
<comment type="caution">
    <text evidence="1">The sequence shown here is derived from an EMBL/GenBank/DDBJ whole genome shotgun (WGS) entry which is preliminary data.</text>
</comment>
<proteinExistence type="predicted"/>
<sequence length="132" mass="14926">MTNINDIITDNWDSDIVTIPDVINGLKGNRRLHGRVISTELNTTLDNIEGITGRRHFSPDSHDAYVTFVEAATEADTRLIIKAIKKICATYKPVSGQENILQWSGGEWDPFNDVRFMFRFVLIIRKSGIAAY</sequence>
<evidence type="ECO:0000313" key="1">
    <source>
        <dbReference type="EMBL" id="KKK86125.1"/>
    </source>
</evidence>
<gene>
    <name evidence="1" type="ORF">LCGC14_2766370</name>
</gene>